<reference evidence="7" key="1">
    <citation type="submission" date="2016-10" db="EMBL/GenBank/DDBJ databases">
        <authorList>
            <person name="Varghese N."/>
            <person name="Submissions S."/>
        </authorList>
    </citation>
    <scope>NUCLEOTIDE SEQUENCE [LARGE SCALE GENOMIC DNA]</scope>
    <source>
        <strain evidence="7">CGMCC 1.9230</strain>
    </source>
</reference>
<dbReference type="RefSeq" id="WP_104000794.1">
    <property type="nucleotide sequence ID" value="NZ_FNVP01000014.1"/>
</dbReference>
<keyword evidence="7" id="KW-1185">Reference proteome</keyword>
<sequence length="197" mass="21915">MHYEAIVIGVSSGGMNVLKIISAALPIDFKIPIIIVQHVGAHSDSKWIQLLNEKSNLLIKEADEKEKIEKGTMYIAAPNYHLLIEKDKTFSLSIDERVNFARPSIDVLFESAAEAYREKLIGIVLTGSNNDGTKGIIRIKECGGLTIIQDPKTAESPYMPKSAIDGIEADYILSLEDIVELLIKIDNQNNNFNKLYK</sequence>
<feature type="active site" evidence="4">
    <location>
        <position position="131"/>
    </location>
</feature>
<evidence type="ECO:0000256" key="4">
    <source>
        <dbReference type="PROSITE-ProRule" id="PRU00050"/>
    </source>
</evidence>
<dbReference type="PANTHER" id="PTHR42872">
    <property type="entry name" value="PROTEIN-GLUTAMATE METHYLESTERASE/PROTEIN-GLUTAMINE GLUTAMINASE"/>
    <property type="match status" value="1"/>
</dbReference>
<keyword evidence="1 4" id="KW-0378">Hydrolase</keyword>
<dbReference type="InterPro" id="IPR000673">
    <property type="entry name" value="Sig_transdc_resp-reg_Me-estase"/>
</dbReference>
<evidence type="ECO:0000256" key="1">
    <source>
        <dbReference type="ARBA" id="ARBA00022801"/>
    </source>
</evidence>
<keyword evidence="4" id="KW-0145">Chemotaxis</keyword>
<dbReference type="SUPFAM" id="SSF52738">
    <property type="entry name" value="Methylesterase CheB, C-terminal domain"/>
    <property type="match status" value="1"/>
</dbReference>
<evidence type="ECO:0000259" key="5">
    <source>
        <dbReference type="PROSITE" id="PS50122"/>
    </source>
</evidence>
<comment type="catalytic activity">
    <reaction evidence="3">
        <text>[protein]-L-glutamate 5-O-methyl ester + H2O = L-glutamyl-[protein] + methanol + H(+)</text>
        <dbReference type="Rhea" id="RHEA:23236"/>
        <dbReference type="Rhea" id="RHEA-COMP:10208"/>
        <dbReference type="Rhea" id="RHEA-COMP:10311"/>
        <dbReference type="ChEBI" id="CHEBI:15377"/>
        <dbReference type="ChEBI" id="CHEBI:15378"/>
        <dbReference type="ChEBI" id="CHEBI:17790"/>
        <dbReference type="ChEBI" id="CHEBI:29973"/>
        <dbReference type="ChEBI" id="CHEBI:82795"/>
        <dbReference type="EC" id="3.1.1.61"/>
    </reaction>
</comment>
<feature type="active site" evidence="4">
    <location>
        <position position="11"/>
    </location>
</feature>
<evidence type="ECO:0000313" key="6">
    <source>
        <dbReference type="EMBL" id="SEG45534.1"/>
    </source>
</evidence>
<evidence type="ECO:0000256" key="2">
    <source>
        <dbReference type="ARBA" id="ARBA00039140"/>
    </source>
</evidence>
<dbReference type="GO" id="GO:0000156">
    <property type="term" value="F:phosphorelay response regulator activity"/>
    <property type="evidence" value="ECO:0007669"/>
    <property type="project" value="InterPro"/>
</dbReference>
<dbReference type="InterPro" id="IPR035909">
    <property type="entry name" value="CheB_C"/>
</dbReference>
<dbReference type="GO" id="GO:0006935">
    <property type="term" value="P:chemotaxis"/>
    <property type="evidence" value="ECO:0007669"/>
    <property type="project" value="UniProtKB-UniRule"/>
</dbReference>
<gene>
    <name evidence="6" type="ORF">SAMN04488130_11471</name>
</gene>
<evidence type="ECO:0000256" key="3">
    <source>
        <dbReference type="ARBA" id="ARBA00048267"/>
    </source>
</evidence>
<dbReference type="Proteomes" id="UP000236737">
    <property type="component" value="Unassembled WGS sequence"/>
</dbReference>
<dbReference type="OrthoDB" id="1524092at2"/>
<organism evidence="6 7">
    <name type="scientific">Flavobacterium urumqiense</name>
    <dbReference type="NCBI Taxonomy" id="935224"/>
    <lineage>
        <taxon>Bacteria</taxon>
        <taxon>Pseudomonadati</taxon>
        <taxon>Bacteroidota</taxon>
        <taxon>Flavobacteriia</taxon>
        <taxon>Flavobacteriales</taxon>
        <taxon>Flavobacteriaceae</taxon>
        <taxon>Flavobacterium</taxon>
    </lineage>
</organism>
<dbReference type="EMBL" id="FNVP01000014">
    <property type="protein sequence ID" value="SEG45534.1"/>
    <property type="molecule type" value="Genomic_DNA"/>
</dbReference>
<dbReference type="PANTHER" id="PTHR42872:SF3">
    <property type="entry name" value="PROTEIN-GLUTAMATE METHYLESTERASE_PROTEIN-GLUTAMINE GLUTAMINASE 1"/>
    <property type="match status" value="1"/>
</dbReference>
<feature type="active site" evidence="4">
    <location>
        <position position="38"/>
    </location>
</feature>
<dbReference type="AlphaFoldDB" id="A0A1H6ABG8"/>
<dbReference type="EC" id="3.1.1.61" evidence="2"/>
<dbReference type="PROSITE" id="PS50122">
    <property type="entry name" value="CHEB"/>
    <property type="match status" value="1"/>
</dbReference>
<name>A0A1H6ABG8_9FLAO</name>
<protein>
    <recommendedName>
        <fullName evidence="2">protein-glutamate methylesterase</fullName>
        <ecNumber evidence="2">3.1.1.61</ecNumber>
    </recommendedName>
</protein>
<dbReference type="Pfam" id="PF01339">
    <property type="entry name" value="CheB_methylest"/>
    <property type="match status" value="1"/>
</dbReference>
<dbReference type="CDD" id="cd16433">
    <property type="entry name" value="CheB"/>
    <property type="match status" value="1"/>
</dbReference>
<dbReference type="GO" id="GO:0008984">
    <property type="term" value="F:protein-glutamate methylesterase activity"/>
    <property type="evidence" value="ECO:0007669"/>
    <property type="project" value="UniProtKB-EC"/>
</dbReference>
<feature type="domain" description="CheB-type methylesterase" evidence="5">
    <location>
        <begin position="1"/>
        <end position="183"/>
    </location>
</feature>
<accession>A0A1H6ABG8</accession>
<proteinExistence type="predicted"/>
<dbReference type="GO" id="GO:0005737">
    <property type="term" value="C:cytoplasm"/>
    <property type="evidence" value="ECO:0007669"/>
    <property type="project" value="InterPro"/>
</dbReference>
<dbReference type="Gene3D" id="3.40.50.180">
    <property type="entry name" value="Methylesterase CheB, C-terminal domain"/>
    <property type="match status" value="1"/>
</dbReference>
<evidence type="ECO:0000313" key="7">
    <source>
        <dbReference type="Proteomes" id="UP000236737"/>
    </source>
</evidence>